<evidence type="ECO:0000256" key="10">
    <source>
        <dbReference type="ARBA" id="ARBA00022777"/>
    </source>
</evidence>
<protein>
    <recommendedName>
        <fullName evidence="3">histidine kinase</fullName>
        <ecNumber evidence="3">2.7.13.3</ecNumber>
    </recommendedName>
</protein>
<keyword evidence="6" id="KW-0597">Phosphoprotein</keyword>
<keyword evidence="5" id="KW-0997">Cell inner membrane</keyword>
<dbReference type="InterPro" id="IPR036890">
    <property type="entry name" value="HATPase_C_sf"/>
</dbReference>
<dbReference type="InterPro" id="IPR003661">
    <property type="entry name" value="HisK_dim/P_dom"/>
</dbReference>
<reference evidence="18 19" key="1">
    <citation type="journal article" date="2012" name="Stand. Genomic Sci.">
        <title>Complete genome sequence of Marinomonas posidonica type strain (IVIA-Po-181(T)).</title>
        <authorList>
            <person name="Lucas-Elio P."/>
            <person name="Goodwin L."/>
            <person name="Woyke T."/>
            <person name="Pitluck S."/>
            <person name="Nolan M."/>
            <person name="Kyrpides N.C."/>
            <person name="Detter J.C."/>
            <person name="Copeland A."/>
            <person name="Lu M."/>
            <person name="Bruce D."/>
            <person name="Detter C."/>
            <person name="Tapia R."/>
            <person name="Han S."/>
            <person name="Land M.L."/>
            <person name="Ivanova N."/>
            <person name="Mikhailova N."/>
            <person name="Johnston A.W."/>
            <person name="Sanchez-Amat A."/>
        </authorList>
    </citation>
    <scope>NUCLEOTIDE SEQUENCE [LARGE SCALE GENOMIC DNA]</scope>
    <source>
        <strain evidence="19">CECT 7376 / NCIMB 14433 / IVIA-Po-181</strain>
    </source>
</reference>
<dbReference type="OrthoDB" id="9804645at2"/>
<feature type="domain" description="Histidine kinase" evidence="16">
    <location>
        <begin position="290"/>
        <end position="488"/>
    </location>
</feature>
<evidence type="ECO:0000256" key="7">
    <source>
        <dbReference type="ARBA" id="ARBA00022679"/>
    </source>
</evidence>
<dbReference type="SMART" id="SM00388">
    <property type="entry name" value="HisKA"/>
    <property type="match status" value="1"/>
</dbReference>
<proteinExistence type="predicted"/>
<gene>
    <name evidence="18" type="ordered locus">Mar181_3432</name>
</gene>
<dbReference type="eggNOG" id="COG0642">
    <property type="taxonomic scope" value="Bacteria"/>
</dbReference>
<keyword evidence="11" id="KW-0067">ATP-binding</keyword>
<dbReference type="CDD" id="cd06225">
    <property type="entry name" value="HAMP"/>
    <property type="match status" value="1"/>
</dbReference>
<evidence type="ECO:0000256" key="11">
    <source>
        <dbReference type="ARBA" id="ARBA00022840"/>
    </source>
</evidence>
<evidence type="ECO:0000256" key="15">
    <source>
        <dbReference type="SAM" id="Phobius"/>
    </source>
</evidence>
<organism evidence="18 19">
    <name type="scientific">Marinomonas posidonica (strain CECT 7376 / NCIMB 14433 / IVIA-Po-181)</name>
    <dbReference type="NCBI Taxonomy" id="491952"/>
    <lineage>
        <taxon>Bacteria</taxon>
        <taxon>Pseudomonadati</taxon>
        <taxon>Pseudomonadota</taxon>
        <taxon>Gammaproteobacteria</taxon>
        <taxon>Oceanospirillales</taxon>
        <taxon>Oceanospirillaceae</taxon>
        <taxon>Marinomonas</taxon>
    </lineage>
</organism>
<keyword evidence="10 18" id="KW-0418">Kinase</keyword>
<dbReference type="Gene3D" id="1.10.287.130">
    <property type="match status" value="1"/>
</dbReference>
<dbReference type="Pfam" id="PF00672">
    <property type="entry name" value="HAMP"/>
    <property type="match status" value="1"/>
</dbReference>
<dbReference type="InterPro" id="IPR004358">
    <property type="entry name" value="Sig_transdc_His_kin-like_C"/>
</dbReference>
<dbReference type="PANTHER" id="PTHR44936:SF5">
    <property type="entry name" value="SENSOR HISTIDINE KINASE ENVZ"/>
    <property type="match status" value="1"/>
</dbReference>
<keyword evidence="12 15" id="KW-1133">Transmembrane helix</keyword>
<evidence type="ECO:0000256" key="8">
    <source>
        <dbReference type="ARBA" id="ARBA00022692"/>
    </source>
</evidence>
<dbReference type="InterPro" id="IPR036097">
    <property type="entry name" value="HisK_dim/P_sf"/>
</dbReference>
<evidence type="ECO:0000256" key="12">
    <source>
        <dbReference type="ARBA" id="ARBA00022989"/>
    </source>
</evidence>
<evidence type="ECO:0000256" key="4">
    <source>
        <dbReference type="ARBA" id="ARBA00022475"/>
    </source>
</evidence>
<dbReference type="Pfam" id="PF00512">
    <property type="entry name" value="HisKA"/>
    <property type="match status" value="1"/>
</dbReference>
<evidence type="ECO:0000256" key="1">
    <source>
        <dbReference type="ARBA" id="ARBA00000085"/>
    </source>
</evidence>
<dbReference type="EC" id="2.7.13.3" evidence="3"/>
<dbReference type="AlphaFoldDB" id="F6CV28"/>
<keyword evidence="13" id="KW-0902">Two-component regulatory system</keyword>
<dbReference type="GO" id="GO:0005886">
    <property type="term" value="C:plasma membrane"/>
    <property type="evidence" value="ECO:0007669"/>
    <property type="project" value="UniProtKB-SubCell"/>
</dbReference>
<dbReference type="GO" id="GO:0005524">
    <property type="term" value="F:ATP binding"/>
    <property type="evidence" value="ECO:0007669"/>
    <property type="project" value="UniProtKB-KW"/>
</dbReference>
<comment type="subcellular location">
    <subcellularLocation>
        <location evidence="2">Cell inner membrane</location>
        <topology evidence="2">Multi-pass membrane protein</topology>
    </subcellularLocation>
</comment>
<dbReference type="SUPFAM" id="SSF47384">
    <property type="entry name" value="Homodimeric domain of signal transducing histidine kinase"/>
    <property type="match status" value="1"/>
</dbReference>
<keyword evidence="19" id="KW-1185">Reference proteome</keyword>
<name>F6CV28_MARPP</name>
<comment type="catalytic activity">
    <reaction evidence="1">
        <text>ATP + protein L-histidine = ADP + protein N-phospho-L-histidine.</text>
        <dbReference type="EC" id="2.7.13.3"/>
    </reaction>
</comment>
<dbReference type="SMART" id="SM00387">
    <property type="entry name" value="HATPase_c"/>
    <property type="match status" value="1"/>
</dbReference>
<dbReference type="STRING" id="491952.Mar181_3432"/>
<dbReference type="Gene3D" id="1.10.8.500">
    <property type="entry name" value="HAMP domain in histidine kinase"/>
    <property type="match status" value="1"/>
</dbReference>
<dbReference type="Pfam" id="PF02518">
    <property type="entry name" value="HATPase_c"/>
    <property type="match status" value="1"/>
</dbReference>
<accession>F6CV28</accession>
<dbReference type="SUPFAM" id="SSF55874">
    <property type="entry name" value="ATPase domain of HSP90 chaperone/DNA topoisomerase II/histidine kinase"/>
    <property type="match status" value="1"/>
</dbReference>
<keyword evidence="14 15" id="KW-0472">Membrane</keyword>
<sequence length="488" mass="55160">MPTNSPPLLSKRLKRWSQSLTGQILIIMALGVASAQFISSTFWLRQLESDTEQNVREVSKHMAFRIAATVSYFTSLPTNYRHIVIDQLQDMGGTRFFVTLNKEEILINPLEASPLKDVVKQEVNDTLVKQLGIHNAKIAFSSPSDLHVINNQTRLMDLPERWGHHSLLVKPLTPPIIVIQIPINDKDWLYLASLMPDPYFLDDTTAVSGDRLFSMAMSVITVLLLSIVILRRVTRPLATLARAAERFGQGDWRPMKENGSVEVRNTAKAFNDMQRRIQRYLNDRERLFAAISHDLKTPITRLRLRAEMLDEDDIRDAMIRDLEDLDMLVKGALQSVKETDIHENRVEVDISRMLKDMQSTANIQRPKIIIKGALSHPYIGKPLAIKRCLGNLVDNALYYGKSATIHIEDDDEAVCIRICDQGPGIPIDKIDKVFQPYTRLMADHTGHPTGMGLGLSIARNIARAHGGEVTLSNHPEQGLEAKVWLPRH</sequence>
<feature type="domain" description="HAMP" evidence="17">
    <location>
        <begin position="231"/>
        <end position="282"/>
    </location>
</feature>
<dbReference type="RefSeq" id="WP_013797914.1">
    <property type="nucleotide sequence ID" value="NC_015559.1"/>
</dbReference>
<evidence type="ECO:0000313" key="18">
    <source>
        <dbReference type="EMBL" id="AEF56448.1"/>
    </source>
</evidence>
<dbReference type="SMART" id="SM00304">
    <property type="entry name" value="HAMP"/>
    <property type="match status" value="1"/>
</dbReference>
<dbReference type="GO" id="GO:0000155">
    <property type="term" value="F:phosphorelay sensor kinase activity"/>
    <property type="evidence" value="ECO:0007669"/>
    <property type="project" value="InterPro"/>
</dbReference>
<evidence type="ECO:0000256" key="14">
    <source>
        <dbReference type="ARBA" id="ARBA00023136"/>
    </source>
</evidence>
<dbReference type="PANTHER" id="PTHR44936">
    <property type="entry name" value="SENSOR PROTEIN CREC"/>
    <property type="match status" value="1"/>
</dbReference>
<evidence type="ECO:0000259" key="16">
    <source>
        <dbReference type="PROSITE" id="PS50109"/>
    </source>
</evidence>
<keyword evidence="7" id="KW-0808">Transferase</keyword>
<dbReference type="InterPro" id="IPR003594">
    <property type="entry name" value="HATPase_dom"/>
</dbReference>
<evidence type="ECO:0000313" key="19">
    <source>
        <dbReference type="Proteomes" id="UP000009230"/>
    </source>
</evidence>
<evidence type="ECO:0000256" key="3">
    <source>
        <dbReference type="ARBA" id="ARBA00012438"/>
    </source>
</evidence>
<dbReference type="InterPro" id="IPR003660">
    <property type="entry name" value="HAMP_dom"/>
</dbReference>
<evidence type="ECO:0000256" key="9">
    <source>
        <dbReference type="ARBA" id="ARBA00022741"/>
    </source>
</evidence>
<evidence type="ECO:0000256" key="5">
    <source>
        <dbReference type="ARBA" id="ARBA00022519"/>
    </source>
</evidence>
<keyword evidence="9" id="KW-0547">Nucleotide-binding</keyword>
<evidence type="ECO:0000256" key="6">
    <source>
        <dbReference type="ARBA" id="ARBA00022553"/>
    </source>
</evidence>
<dbReference type="CDD" id="cd00075">
    <property type="entry name" value="HATPase"/>
    <property type="match status" value="1"/>
</dbReference>
<dbReference type="PRINTS" id="PR00344">
    <property type="entry name" value="BCTRLSENSOR"/>
</dbReference>
<dbReference type="Gene3D" id="3.30.565.10">
    <property type="entry name" value="Histidine kinase-like ATPase, C-terminal domain"/>
    <property type="match status" value="1"/>
</dbReference>
<dbReference type="InterPro" id="IPR050980">
    <property type="entry name" value="2C_sensor_his_kinase"/>
</dbReference>
<feature type="transmembrane region" description="Helical" evidence="15">
    <location>
        <begin position="212"/>
        <end position="230"/>
    </location>
</feature>
<dbReference type="KEGG" id="mpc:Mar181_3432"/>
<evidence type="ECO:0000259" key="17">
    <source>
        <dbReference type="PROSITE" id="PS50885"/>
    </source>
</evidence>
<evidence type="ECO:0000256" key="13">
    <source>
        <dbReference type="ARBA" id="ARBA00023012"/>
    </source>
</evidence>
<dbReference type="HOGENOM" id="CLU_000445_89_27_6"/>
<dbReference type="PROSITE" id="PS50109">
    <property type="entry name" value="HIS_KIN"/>
    <property type="match status" value="1"/>
</dbReference>
<dbReference type="EMBL" id="CP002771">
    <property type="protein sequence ID" value="AEF56448.1"/>
    <property type="molecule type" value="Genomic_DNA"/>
</dbReference>
<keyword evidence="4" id="KW-1003">Cell membrane</keyword>
<dbReference type="PROSITE" id="PS50885">
    <property type="entry name" value="HAMP"/>
    <property type="match status" value="1"/>
</dbReference>
<keyword evidence="8 15" id="KW-0812">Transmembrane</keyword>
<evidence type="ECO:0000256" key="2">
    <source>
        <dbReference type="ARBA" id="ARBA00004429"/>
    </source>
</evidence>
<dbReference type="Proteomes" id="UP000009230">
    <property type="component" value="Chromosome"/>
</dbReference>
<dbReference type="CDD" id="cd00082">
    <property type="entry name" value="HisKA"/>
    <property type="match status" value="1"/>
</dbReference>
<dbReference type="InterPro" id="IPR005467">
    <property type="entry name" value="His_kinase_dom"/>
</dbReference>